<dbReference type="Gene3D" id="3.30.160.60">
    <property type="entry name" value="Classic Zinc Finger"/>
    <property type="match status" value="9"/>
</dbReference>
<organism evidence="8 9">
    <name type="scientific">Aldrovandia affinis</name>
    <dbReference type="NCBI Taxonomy" id="143900"/>
    <lineage>
        <taxon>Eukaryota</taxon>
        <taxon>Metazoa</taxon>
        <taxon>Chordata</taxon>
        <taxon>Craniata</taxon>
        <taxon>Vertebrata</taxon>
        <taxon>Euteleostomi</taxon>
        <taxon>Actinopterygii</taxon>
        <taxon>Neopterygii</taxon>
        <taxon>Teleostei</taxon>
        <taxon>Notacanthiformes</taxon>
        <taxon>Halosauridae</taxon>
        <taxon>Aldrovandia</taxon>
    </lineage>
</organism>
<feature type="domain" description="C2H2-type" evidence="7">
    <location>
        <begin position="631"/>
        <end position="660"/>
    </location>
</feature>
<feature type="domain" description="C2H2-type" evidence="7">
    <location>
        <begin position="661"/>
        <end position="688"/>
    </location>
</feature>
<gene>
    <name evidence="8" type="ORF">AAFF_G00394160</name>
</gene>
<keyword evidence="3 5" id="KW-0863">Zinc-finger</keyword>
<evidence type="ECO:0000313" key="8">
    <source>
        <dbReference type="EMBL" id="KAJ8400647.1"/>
    </source>
</evidence>
<dbReference type="GO" id="GO:0005634">
    <property type="term" value="C:nucleus"/>
    <property type="evidence" value="ECO:0007669"/>
    <property type="project" value="TreeGrafter"/>
</dbReference>
<dbReference type="FunFam" id="3.30.160.60:FF:000257">
    <property type="entry name" value="ZXD family zinc finger C"/>
    <property type="match status" value="2"/>
</dbReference>
<feature type="region of interest" description="Disordered" evidence="6">
    <location>
        <begin position="1065"/>
        <end position="1085"/>
    </location>
</feature>
<accession>A0AAD7WKW1</accession>
<evidence type="ECO:0000256" key="5">
    <source>
        <dbReference type="PROSITE-ProRule" id="PRU00042"/>
    </source>
</evidence>
<dbReference type="PROSITE" id="PS50157">
    <property type="entry name" value="ZINC_FINGER_C2H2_2"/>
    <property type="match status" value="10"/>
</dbReference>
<dbReference type="GO" id="GO:0008270">
    <property type="term" value="F:zinc ion binding"/>
    <property type="evidence" value="ECO:0007669"/>
    <property type="project" value="UniProtKB-KW"/>
</dbReference>
<sequence length="1273" mass="134529">MEIQGLTVAQNTHHKHGVSHRTGLSPPGTATGARSLALSNKIGVKNESETRERESDNNNNNWARTSPYRLLAENGSGGCQPFLRQNSKSNAQQVQKDAEQTGLRNVTSSQGKGVKDPQQSDCLETGLKCEFESGETGMQMALPVCVVEEGHTQQRQQPPLLRQPHQGGATLHNSLVCEAVAAGKGNVFTAANINRKDNEEFYVVFNIVQEADSNGPNKEMGRSIFISKDGRRMISKDTDSSRTKPDISTEVQTTSVLIHPDEKVLNLTSKNSRKYVGARNLINPGSIAQERCEATVTNSSQRLGLSFESDSSVAMANEFIKSERCDNQPLVGSISVNDVSATDQTPVELPHQSAQKFAGALISENATFTDAAQMSDVNSPDYLSDFTTATAAGGSNVSNSDETFSGTIMINNQSIIVTIENGVLTLAAPPDGHAPKEDGLVNLKHHLGVKDHQDIVLINYDGATKAVGKSGSAAVGSIQYEESRMAVGDSGLSLEENCPFPDAASALDSSASAKEQDDGTLCSLGDGDMVGPGGRAAMQSGFIVCDSDLPPLKLGGALGKMSKKGSRTTYRCPQPECSEAFDTKHKLKVHLISHADDQRPFKCTVEDCGWSFTTSYKLKRHLQSHDKVRPFTCEWENCGRKFTTVYNLKAHVKAHDQENSFACDICSERFRSATKLGNHQRAHFEPERPHKCEFPGCEKTFITFSALFSHNRTHFREIGQFTCTFPGCDKRYDKACRLKIHLRSHTGERPFMCDSEGCGWSFTSMSKLLRHKRKHDDDRRFTCPEEGCGKSFTRAEHLKGHSITHLGTKPFECHIEGCSAKFSARSSLYIHSKKHLQDASGLRTRCPVASCSKHFSSRSSLKSHMLKHHNLSPDVLSQLEMSTSLTPSSELTSAGQAGGAAGGAAGELGNIDLSSLFSNVPGGGAAVAVGPGASGLTMDMSLVNSGILTIDAASVGATLGGAAGALAQAVDPLILAAGADISPHGLDGALGAGSAGRGLPQGTLNLDDVQTVNPEALGSLAALAMRGPVAPEQLHALSSSSALGTDAPASLTPSSSLAGAPVPELLSAAPKPDRGGGGPLLGATDVLGQQEGSKVVTQFVFSGHAGSFSAQKDPELNAVSTCSFLESGGSARTDYRAIQLAKRKKQKGPGCSSGGTGLGPRKSKGVKASSAAGPAAPASGRFSEGVASANGGLTIRDPVTGAQYVQIQLLQDDPAGDGDLAFQLSSQTSSSHSQLTVDLPVNILQEPAATTEDDAGSDNSQFTGSTINLQDLE</sequence>
<evidence type="ECO:0000313" key="9">
    <source>
        <dbReference type="Proteomes" id="UP001221898"/>
    </source>
</evidence>
<evidence type="ECO:0000256" key="2">
    <source>
        <dbReference type="ARBA" id="ARBA00022737"/>
    </source>
</evidence>
<dbReference type="Pfam" id="PF00096">
    <property type="entry name" value="zf-C2H2"/>
    <property type="match status" value="5"/>
</dbReference>
<feature type="compositionally biased region" description="Basic and acidic residues" evidence="6">
    <location>
        <begin position="44"/>
        <end position="56"/>
    </location>
</feature>
<dbReference type="FunFam" id="3.30.160.60:FF:000125">
    <property type="entry name" value="Putative zinc finger protein 143"/>
    <property type="match status" value="1"/>
</dbReference>
<feature type="domain" description="C2H2-type" evidence="7">
    <location>
        <begin position="570"/>
        <end position="599"/>
    </location>
</feature>
<reference evidence="8" key="1">
    <citation type="journal article" date="2023" name="Science">
        <title>Genome structures resolve the early diversification of teleost fishes.</title>
        <authorList>
            <person name="Parey E."/>
            <person name="Louis A."/>
            <person name="Montfort J."/>
            <person name="Bouchez O."/>
            <person name="Roques C."/>
            <person name="Iampietro C."/>
            <person name="Lluch J."/>
            <person name="Castinel A."/>
            <person name="Donnadieu C."/>
            <person name="Desvignes T."/>
            <person name="Floi Bucao C."/>
            <person name="Jouanno E."/>
            <person name="Wen M."/>
            <person name="Mejri S."/>
            <person name="Dirks R."/>
            <person name="Jansen H."/>
            <person name="Henkel C."/>
            <person name="Chen W.J."/>
            <person name="Zahm M."/>
            <person name="Cabau C."/>
            <person name="Klopp C."/>
            <person name="Thompson A.W."/>
            <person name="Robinson-Rechavi M."/>
            <person name="Braasch I."/>
            <person name="Lecointre G."/>
            <person name="Bobe J."/>
            <person name="Postlethwait J.H."/>
            <person name="Berthelot C."/>
            <person name="Roest Crollius H."/>
            <person name="Guiguen Y."/>
        </authorList>
    </citation>
    <scope>NUCLEOTIDE SEQUENCE</scope>
    <source>
        <strain evidence="8">NC1722</strain>
    </source>
</reference>
<dbReference type="SMART" id="SM00355">
    <property type="entry name" value="ZnF_C2H2"/>
    <property type="match status" value="10"/>
</dbReference>
<dbReference type="PANTHER" id="PTHR46179:SF5">
    <property type="entry name" value="ZINC FINGER PROTEIN ZXDC"/>
    <property type="match status" value="1"/>
</dbReference>
<keyword evidence="1" id="KW-0479">Metal-binding</keyword>
<keyword evidence="2" id="KW-0677">Repeat</keyword>
<feature type="domain" description="C2H2-type" evidence="7">
    <location>
        <begin position="811"/>
        <end position="840"/>
    </location>
</feature>
<evidence type="ECO:0000256" key="6">
    <source>
        <dbReference type="SAM" id="MobiDB-lite"/>
    </source>
</evidence>
<dbReference type="InterPro" id="IPR051061">
    <property type="entry name" value="Zinc_finger_trans_reg"/>
</dbReference>
<evidence type="ECO:0000256" key="1">
    <source>
        <dbReference type="ARBA" id="ARBA00022723"/>
    </source>
</evidence>
<dbReference type="InterPro" id="IPR036236">
    <property type="entry name" value="Znf_C2H2_sf"/>
</dbReference>
<feature type="region of interest" description="Disordered" evidence="6">
    <location>
        <begin position="1141"/>
        <end position="1183"/>
    </location>
</feature>
<feature type="compositionally biased region" description="Polar residues" evidence="6">
    <location>
        <begin position="102"/>
        <end position="119"/>
    </location>
</feature>
<feature type="domain" description="C2H2-type" evidence="7">
    <location>
        <begin position="601"/>
        <end position="630"/>
    </location>
</feature>
<evidence type="ECO:0000259" key="7">
    <source>
        <dbReference type="PROSITE" id="PS50157"/>
    </source>
</evidence>
<feature type="region of interest" description="Disordered" evidence="6">
    <location>
        <begin position="1231"/>
        <end position="1273"/>
    </location>
</feature>
<feature type="compositionally biased region" description="Low complexity" evidence="6">
    <location>
        <begin position="1168"/>
        <end position="1180"/>
    </location>
</feature>
<feature type="domain" description="C2H2-type" evidence="7">
    <location>
        <begin position="751"/>
        <end position="780"/>
    </location>
</feature>
<dbReference type="PANTHER" id="PTHR46179">
    <property type="entry name" value="ZINC FINGER PROTEIN"/>
    <property type="match status" value="1"/>
</dbReference>
<proteinExistence type="predicted"/>
<dbReference type="InterPro" id="IPR013087">
    <property type="entry name" value="Znf_C2H2_type"/>
</dbReference>
<dbReference type="EMBL" id="JAINUG010000075">
    <property type="protein sequence ID" value="KAJ8400647.1"/>
    <property type="molecule type" value="Genomic_DNA"/>
</dbReference>
<dbReference type="FunFam" id="3.30.160.60:FF:000872">
    <property type="entry name" value="zinc finger X-linked protein ZXDB"/>
    <property type="match status" value="1"/>
</dbReference>
<keyword evidence="9" id="KW-1185">Reference proteome</keyword>
<dbReference type="SUPFAM" id="SSF57667">
    <property type="entry name" value="beta-beta-alpha zinc fingers"/>
    <property type="match status" value="5"/>
</dbReference>
<keyword evidence="4" id="KW-0862">Zinc</keyword>
<comment type="caution">
    <text evidence="8">The sequence shown here is derived from an EMBL/GenBank/DDBJ whole genome shotgun (WGS) entry which is preliminary data.</text>
</comment>
<feature type="region of interest" description="Disordered" evidence="6">
    <location>
        <begin position="1"/>
        <end position="119"/>
    </location>
</feature>
<name>A0AAD7WKW1_9TELE</name>
<feature type="domain" description="C2H2-type" evidence="7">
    <location>
        <begin position="781"/>
        <end position="810"/>
    </location>
</feature>
<dbReference type="GO" id="GO:0006357">
    <property type="term" value="P:regulation of transcription by RNA polymerase II"/>
    <property type="evidence" value="ECO:0007669"/>
    <property type="project" value="TreeGrafter"/>
</dbReference>
<dbReference type="AlphaFoldDB" id="A0AAD7WKW1"/>
<evidence type="ECO:0000256" key="3">
    <source>
        <dbReference type="ARBA" id="ARBA00022771"/>
    </source>
</evidence>
<protein>
    <recommendedName>
        <fullName evidence="7">C2H2-type domain-containing protein</fullName>
    </recommendedName>
</protein>
<feature type="compositionally biased region" description="Polar residues" evidence="6">
    <location>
        <begin position="1257"/>
        <end position="1273"/>
    </location>
</feature>
<dbReference type="PROSITE" id="PS00028">
    <property type="entry name" value="ZINC_FINGER_C2H2_1"/>
    <property type="match status" value="10"/>
</dbReference>
<feature type="domain" description="C2H2-type" evidence="7">
    <location>
        <begin position="844"/>
        <end position="873"/>
    </location>
</feature>
<feature type="compositionally biased region" description="Polar residues" evidence="6">
    <location>
        <begin position="83"/>
        <end position="95"/>
    </location>
</feature>
<dbReference type="Proteomes" id="UP001221898">
    <property type="component" value="Unassembled WGS sequence"/>
</dbReference>
<feature type="domain" description="C2H2-type" evidence="7">
    <location>
        <begin position="690"/>
        <end position="719"/>
    </location>
</feature>
<evidence type="ECO:0000256" key="4">
    <source>
        <dbReference type="ARBA" id="ARBA00022833"/>
    </source>
</evidence>
<feature type="domain" description="C2H2-type" evidence="7">
    <location>
        <begin position="721"/>
        <end position="750"/>
    </location>
</feature>
<dbReference type="GO" id="GO:0003712">
    <property type="term" value="F:transcription coregulator activity"/>
    <property type="evidence" value="ECO:0007669"/>
    <property type="project" value="TreeGrafter"/>
</dbReference>